<proteinExistence type="predicted"/>
<keyword evidence="2" id="KW-0812">Transmembrane</keyword>
<dbReference type="GO" id="GO:0016020">
    <property type="term" value="C:membrane"/>
    <property type="evidence" value="ECO:0007669"/>
    <property type="project" value="UniProtKB-SubCell"/>
</dbReference>
<dbReference type="PANTHER" id="PTHR36926:SF1">
    <property type="entry name" value="COLICIN V PRODUCTION PROTEIN"/>
    <property type="match status" value="1"/>
</dbReference>
<gene>
    <name evidence="5" type="ORF">C4900_03780</name>
</gene>
<evidence type="ECO:0000256" key="1">
    <source>
        <dbReference type="ARBA" id="ARBA00004141"/>
    </source>
</evidence>
<keyword evidence="3" id="KW-1133">Transmembrane helix</keyword>
<comment type="caution">
    <text evidence="5">The sequence shown here is derived from an EMBL/GenBank/DDBJ whole genome shotgun (WGS) entry which is preliminary data.</text>
</comment>
<evidence type="ECO:0000256" key="3">
    <source>
        <dbReference type="ARBA" id="ARBA00022989"/>
    </source>
</evidence>
<dbReference type="GO" id="GO:0009403">
    <property type="term" value="P:toxin biosynthetic process"/>
    <property type="evidence" value="ECO:0007669"/>
    <property type="project" value="InterPro"/>
</dbReference>
<keyword evidence="6" id="KW-1185">Reference proteome</keyword>
<dbReference type="AlphaFoldDB" id="A0A1C2G4M2"/>
<dbReference type="Proteomes" id="UP000253250">
    <property type="component" value="Unassembled WGS sequence"/>
</dbReference>
<dbReference type="RefSeq" id="WP_065968761.1">
    <property type="nucleotide sequence ID" value="NZ_CP080624.1"/>
</dbReference>
<name>A0A1C2G4M2_9GAMM</name>
<dbReference type="EMBL" id="PSYR01000001">
    <property type="protein sequence ID" value="RCN58890.1"/>
    <property type="molecule type" value="Genomic_DNA"/>
</dbReference>
<keyword evidence="4" id="KW-0472">Membrane</keyword>
<evidence type="ECO:0000256" key="4">
    <source>
        <dbReference type="ARBA" id="ARBA00023136"/>
    </source>
</evidence>
<dbReference type="STRING" id="163359.A9R16_06680"/>
<sequence length="163" mass="18175">MNWVDIIIVLIVGLFVLVGVLRGFISEVLSFLTWVVSFLVAWLFSGDFTGWFAGHLKDANLRTVVVFFLLFFATFVVLAIVSHFIRAAWLKISSQAADRLLGGAIGFLKGALVVVLMVLLAGLTPFPNYPSWHDSLFVGYFQHVALYVAHWLPADVARNLRYG</sequence>
<evidence type="ECO:0000313" key="5">
    <source>
        <dbReference type="EMBL" id="RCN58890.1"/>
    </source>
</evidence>
<dbReference type="InterPro" id="IPR052719">
    <property type="entry name" value="CvpA-like"/>
</dbReference>
<evidence type="ECO:0000256" key="2">
    <source>
        <dbReference type="ARBA" id="ARBA00022692"/>
    </source>
</evidence>
<dbReference type="PANTHER" id="PTHR36926">
    <property type="entry name" value="COLICIN V PRODUCTION PROTEIN"/>
    <property type="match status" value="1"/>
</dbReference>
<dbReference type="InterPro" id="IPR003825">
    <property type="entry name" value="Colicin-V_CvpA"/>
</dbReference>
<comment type="subcellular location">
    <subcellularLocation>
        <location evidence="1">Membrane</location>
        <topology evidence="1">Multi-pass membrane protein</topology>
    </subcellularLocation>
</comment>
<reference evidence="5 6" key="1">
    <citation type="submission" date="2018-02" db="EMBL/GenBank/DDBJ databases">
        <title>Insights into the biology of acidophilic members of the Acidiferrobacteraceae family derived from comparative genomic analyses.</title>
        <authorList>
            <person name="Issotta F."/>
            <person name="Thyssen C."/>
            <person name="Mena C."/>
            <person name="Moya A."/>
            <person name="Bellenberg S."/>
            <person name="Sproer C."/>
            <person name="Covarrubias P.C."/>
            <person name="Sand W."/>
            <person name="Quatrini R."/>
            <person name="Vera M."/>
        </authorList>
    </citation>
    <scope>NUCLEOTIDE SEQUENCE [LARGE SCALE GENOMIC DNA]</scope>
    <source>
        <strain evidence="6">m-1</strain>
    </source>
</reference>
<evidence type="ECO:0000313" key="6">
    <source>
        <dbReference type="Proteomes" id="UP000253250"/>
    </source>
</evidence>
<organism evidence="5 6">
    <name type="scientific">Acidiferrobacter thiooxydans</name>
    <dbReference type="NCBI Taxonomy" id="163359"/>
    <lineage>
        <taxon>Bacteria</taxon>
        <taxon>Pseudomonadati</taxon>
        <taxon>Pseudomonadota</taxon>
        <taxon>Gammaproteobacteria</taxon>
        <taxon>Acidiferrobacterales</taxon>
        <taxon>Acidiferrobacteraceae</taxon>
        <taxon>Acidiferrobacter</taxon>
    </lineage>
</organism>
<dbReference type="OrthoDB" id="9810601at2"/>
<dbReference type="Pfam" id="PF02674">
    <property type="entry name" value="Colicin_V"/>
    <property type="match status" value="1"/>
</dbReference>
<protein>
    <submittedName>
        <fullName evidence="5">CvpA family protein</fullName>
    </submittedName>
</protein>
<accession>A0A1C2G4M2</accession>